<evidence type="ECO:0000256" key="6">
    <source>
        <dbReference type="ARBA" id="ARBA00022840"/>
    </source>
</evidence>
<keyword evidence="7" id="KW-0408">Iron</keyword>
<dbReference type="Pfam" id="PF00005">
    <property type="entry name" value="ABC_tran"/>
    <property type="match status" value="1"/>
</dbReference>
<dbReference type="GO" id="GO:0016887">
    <property type="term" value="F:ATP hydrolysis activity"/>
    <property type="evidence" value="ECO:0007669"/>
    <property type="project" value="InterPro"/>
</dbReference>
<evidence type="ECO:0000256" key="3">
    <source>
        <dbReference type="ARBA" id="ARBA00022475"/>
    </source>
</evidence>
<keyword evidence="2" id="KW-0813">Transport</keyword>
<comment type="subcellular location">
    <subcellularLocation>
        <location evidence="1">Cell membrane</location>
        <topology evidence="1">Peripheral membrane protein</topology>
    </subcellularLocation>
</comment>
<evidence type="ECO:0000256" key="8">
    <source>
        <dbReference type="ARBA" id="ARBA00023065"/>
    </source>
</evidence>
<keyword evidence="5" id="KW-0547">Nucleotide-binding</keyword>
<dbReference type="InterPro" id="IPR027417">
    <property type="entry name" value="P-loop_NTPase"/>
</dbReference>
<name>A0A7X8GZY2_9LACT</name>
<dbReference type="GO" id="GO:0006826">
    <property type="term" value="P:iron ion transport"/>
    <property type="evidence" value="ECO:0007669"/>
    <property type="project" value="UniProtKB-KW"/>
</dbReference>
<dbReference type="RefSeq" id="WP_276647904.1">
    <property type="nucleotide sequence ID" value="NZ_JAAYSM010000169.1"/>
</dbReference>
<dbReference type="Proteomes" id="UP000541058">
    <property type="component" value="Unassembled WGS sequence"/>
</dbReference>
<dbReference type="Gene3D" id="3.40.50.300">
    <property type="entry name" value="P-loop containing nucleotide triphosphate hydrolases"/>
    <property type="match status" value="1"/>
</dbReference>
<evidence type="ECO:0000256" key="2">
    <source>
        <dbReference type="ARBA" id="ARBA00022448"/>
    </source>
</evidence>
<sequence>MIITNITKGYLHGAKKQVVLDDVVLEIPKGKLSAIIGPNGAGKSTLLNIMSRLEQADAGTITLDQKGLSEWSRDSFAKRVSILKQQSHFDVKLTVREFVEFGRYPYSKGKLTAEDRTKVTECLNYLNLSEMSERYIDELSGGQRQRVLLAMIMAQDTEFVLLDEPLNNLDISQTISLMSLLKKLVVQYQKRIVMIVHDINIAAQFADYVIAMKEGKIYAQGCVNEIMTPTILEPLYGIKVERIEHYPYPIINFYDDSEL</sequence>
<evidence type="ECO:0000256" key="9">
    <source>
        <dbReference type="ARBA" id="ARBA00023136"/>
    </source>
</evidence>
<dbReference type="PANTHER" id="PTHR42771:SF3">
    <property type="entry name" value="PETROBACTIN IMPORT ATP-BINDING PROTEIN YCLP"/>
    <property type="match status" value="1"/>
</dbReference>
<dbReference type="AlphaFoldDB" id="A0A7X8GZY2"/>
<dbReference type="GO" id="GO:0005886">
    <property type="term" value="C:plasma membrane"/>
    <property type="evidence" value="ECO:0007669"/>
    <property type="project" value="UniProtKB-SubCell"/>
</dbReference>
<dbReference type="InterPro" id="IPR051535">
    <property type="entry name" value="Siderophore_ABC-ATPase"/>
</dbReference>
<dbReference type="InterPro" id="IPR003439">
    <property type="entry name" value="ABC_transporter-like_ATP-bd"/>
</dbReference>
<evidence type="ECO:0000256" key="7">
    <source>
        <dbReference type="ARBA" id="ARBA00023004"/>
    </source>
</evidence>
<dbReference type="PROSITE" id="PS00211">
    <property type="entry name" value="ABC_TRANSPORTER_1"/>
    <property type="match status" value="1"/>
</dbReference>
<dbReference type="CDD" id="cd03214">
    <property type="entry name" value="ABC_Iron-Siderophores_B12_Hemin"/>
    <property type="match status" value="1"/>
</dbReference>
<keyword evidence="3" id="KW-1003">Cell membrane</keyword>
<keyword evidence="6 11" id="KW-0067">ATP-binding</keyword>
<evidence type="ECO:0000259" key="10">
    <source>
        <dbReference type="PROSITE" id="PS50893"/>
    </source>
</evidence>
<evidence type="ECO:0000313" key="12">
    <source>
        <dbReference type="Proteomes" id="UP000541058"/>
    </source>
</evidence>
<keyword evidence="4" id="KW-0410">Iron transport</keyword>
<accession>A0A7X8GZY2</accession>
<evidence type="ECO:0000256" key="4">
    <source>
        <dbReference type="ARBA" id="ARBA00022496"/>
    </source>
</evidence>
<dbReference type="SMART" id="SM00382">
    <property type="entry name" value="AAA"/>
    <property type="match status" value="1"/>
</dbReference>
<evidence type="ECO:0000313" key="11">
    <source>
        <dbReference type="EMBL" id="NLJ18294.1"/>
    </source>
</evidence>
<dbReference type="SUPFAM" id="SSF52540">
    <property type="entry name" value="P-loop containing nucleoside triphosphate hydrolases"/>
    <property type="match status" value="1"/>
</dbReference>
<keyword evidence="9" id="KW-0472">Membrane</keyword>
<proteinExistence type="predicted"/>
<organism evidence="11 12">
    <name type="scientific">Globicatella sulfidifaciens</name>
    <dbReference type="NCBI Taxonomy" id="136093"/>
    <lineage>
        <taxon>Bacteria</taxon>
        <taxon>Bacillati</taxon>
        <taxon>Bacillota</taxon>
        <taxon>Bacilli</taxon>
        <taxon>Lactobacillales</taxon>
        <taxon>Aerococcaceae</taxon>
        <taxon>Globicatella</taxon>
    </lineage>
</organism>
<evidence type="ECO:0000256" key="1">
    <source>
        <dbReference type="ARBA" id="ARBA00004202"/>
    </source>
</evidence>
<feature type="domain" description="ABC transporter" evidence="10">
    <location>
        <begin position="1"/>
        <end position="239"/>
    </location>
</feature>
<comment type="caution">
    <text evidence="11">The sequence shown here is derived from an EMBL/GenBank/DDBJ whole genome shotgun (WGS) entry which is preliminary data.</text>
</comment>
<dbReference type="InterPro" id="IPR003593">
    <property type="entry name" value="AAA+_ATPase"/>
</dbReference>
<dbReference type="GO" id="GO:0005524">
    <property type="term" value="F:ATP binding"/>
    <property type="evidence" value="ECO:0007669"/>
    <property type="project" value="UniProtKB-KW"/>
</dbReference>
<dbReference type="EMBL" id="JAAYSM010000169">
    <property type="protein sequence ID" value="NLJ18294.1"/>
    <property type="molecule type" value="Genomic_DNA"/>
</dbReference>
<evidence type="ECO:0000256" key="5">
    <source>
        <dbReference type="ARBA" id="ARBA00022741"/>
    </source>
</evidence>
<keyword evidence="8" id="KW-0406">Ion transport</keyword>
<dbReference type="PROSITE" id="PS50893">
    <property type="entry name" value="ABC_TRANSPORTER_2"/>
    <property type="match status" value="1"/>
</dbReference>
<dbReference type="InterPro" id="IPR017871">
    <property type="entry name" value="ABC_transporter-like_CS"/>
</dbReference>
<dbReference type="PANTHER" id="PTHR42771">
    <property type="entry name" value="IRON(3+)-HYDROXAMATE IMPORT ATP-BINDING PROTEIN FHUC"/>
    <property type="match status" value="1"/>
</dbReference>
<reference evidence="11 12" key="1">
    <citation type="journal article" date="2020" name="Biotechnol. Biofuels">
        <title>New insights from the biogas microbiome by comprehensive genome-resolved metagenomics of nearly 1600 species originating from multiple anaerobic digesters.</title>
        <authorList>
            <person name="Campanaro S."/>
            <person name="Treu L."/>
            <person name="Rodriguez-R L.M."/>
            <person name="Kovalovszki A."/>
            <person name="Ziels R.M."/>
            <person name="Maus I."/>
            <person name="Zhu X."/>
            <person name="Kougias P.G."/>
            <person name="Basile A."/>
            <person name="Luo G."/>
            <person name="Schluter A."/>
            <person name="Konstantinidis K.T."/>
            <person name="Angelidaki I."/>
        </authorList>
    </citation>
    <scope>NUCLEOTIDE SEQUENCE [LARGE SCALE GENOMIC DNA]</scope>
    <source>
        <strain evidence="11">AS23ysBPME_34</strain>
    </source>
</reference>
<protein>
    <submittedName>
        <fullName evidence="11">ATP-binding cassette domain-containing protein</fullName>
    </submittedName>
</protein>
<gene>
    <name evidence="11" type="ORF">GX355_05475</name>
</gene>
<dbReference type="FunFam" id="3.40.50.300:FF:000134">
    <property type="entry name" value="Iron-enterobactin ABC transporter ATP-binding protein"/>
    <property type="match status" value="1"/>
</dbReference>